<feature type="repeat" description="ANK" evidence="3">
    <location>
        <begin position="978"/>
        <end position="1010"/>
    </location>
</feature>
<dbReference type="Proteomes" id="UP000326924">
    <property type="component" value="Unassembled WGS sequence"/>
</dbReference>
<dbReference type="InParanoid" id="A0A5J5EH43"/>
<reference evidence="6 7" key="1">
    <citation type="submission" date="2019-09" db="EMBL/GenBank/DDBJ databases">
        <title>Draft genome of the ectomycorrhizal ascomycete Sphaerosporella brunnea.</title>
        <authorList>
            <consortium name="DOE Joint Genome Institute"/>
            <person name="Benucci G.M."/>
            <person name="Marozzi G."/>
            <person name="Antonielli L."/>
            <person name="Sanchez S."/>
            <person name="Marco P."/>
            <person name="Wang X."/>
            <person name="Falini L.B."/>
            <person name="Barry K."/>
            <person name="Haridas S."/>
            <person name="Lipzen A."/>
            <person name="Labutti K."/>
            <person name="Grigoriev I.V."/>
            <person name="Murat C."/>
            <person name="Martin F."/>
            <person name="Albertini E."/>
            <person name="Donnini D."/>
            <person name="Bonito G."/>
        </authorList>
    </citation>
    <scope>NUCLEOTIDE SEQUENCE [LARGE SCALE GENOMIC DNA]</scope>
    <source>
        <strain evidence="6 7">Sb_GMNB300</strain>
    </source>
</reference>
<dbReference type="Pfam" id="PF12796">
    <property type="entry name" value="Ank_2"/>
    <property type="match status" value="5"/>
</dbReference>
<evidence type="ECO:0000256" key="1">
    <source>
        <dbReference type="ARBA" id="ARBA00022737"/>
    </source>
</evidence>
<name>A0A5J5EH43_9PEZI</name>
<feature type="repeat" description="ANK" evidence="3">
    <location>
        <begin position="1044"/>
        <end position="1076"/>
    </location>
</feature>
<feature type="repeat" description="ANK" evidence="3">
    <location>
        <begin position="912"/>
        <end position="944"/>
    </location>
</feature>
<feature type="repeat" description="ANK" evidence="3">
    <location>
        <begin position="1011"/>
        <end position="1043"/>
    </location>
</feature>
<dbReference type="SUPFAM" id="SSF48403">
    <property type="entry name" value="Ankyrin repeat"/>
    <property type="match status" value="2"/>
</dbReference>
<feature type="repeat" description="ANK" evidence="3">
    <location>
        <begin position="846"/>
        <end position="878"/>
    </location>
</feature>
<keyword evidence="1" id="KW-0677">Repeat</keyword>
<feature type="repeat" description="ANK" evidence="3">
    <location>
        <begin position="816"/>
        <end position="845"/>
    </location>
</feature>
<evidence type="ECO:0000313" key="6">
    <source>
        <dbReference type="EMBL" id="KAA8894720.1"/>
    </source>
</evidence>
<gene>
    <name evidence="6" type="ORF">FN846DRAFT_389304</name>
</gene>
<dbReference type="PROSITE" id="PS50088">
    <property type="entry name" value="ANK_REPEAT"/>
    <property type="match status" value="19"/>
</dbReference>
<sequence>MTNVSRTSGPSRGNRTRSFCRMWPIVLLAGLTSLRPLATLLLHSIPCTPPYRGQRFGFCYSPLIQRCTVIEILYITKNPAAGQAAKNLENSLLALYTALLNYLIAAKRLCTESSARRVLKSVFDPEALTPLLDAITTTENRVNSDSSLAEAELCHADYRLKVANGKILTNCLSFSSRHSSARAIMSYRSYLRLDLTAMRQTLTNALHDLSMPLHRIDVTLSGISAVLDDKETERAEILAWISPISYEKHHRQACERRTPNTGEWILARKEFMQWINSSSTTLLWLRGIPGAGKTMLTSRVIEDMMTRRDEEKNISALAYFYCDKKEQIRGKPEEILRALVKQLSHIPSQGGHVFQSVVTKYKHRKDAGNHKPGEDPLSLKECCELLAGLTNLYPLTVLVIDALDEAEEDSRYQLFQALKDLVVSSEKLVKIFVSSRDNHDIVLQLEKFSNFHIEARDNREDIEKFVRVESRALIDRKGWGPDVEEALCSALTAQANGMFMWASLHMKFLNTLRGKQAVFDRLKQLPPNLEATYEEILNRINKQETTDRTVAMRALQWVLVAREPLHPRQLCAAIHANIAHDSGQVNNEDKPTIELILGSCENLLVHDIELDVIRFAHLSVAEYLDSYLNFIEAHALAAIACLQYFFADSSTLKELSSYAAEYAFIHAKLCQEGSHREKPFPRLREMLQTFFHPVQSKQFDFWLSNISLPKDRMYRVFYWSDHIFPPITWVVFFGLKTTFKEVYPLDIVPGHLHLAACEGHLEIVNILLERGADVNLVGGDYGTALGIAAWYGHKEIVNILLERGADVNLVGGLYGTPLEIAAQCGYKEIVNTFLERGADVNLAGGHYGTPLGRAAWYGYQEIVNILLERGADVNIVGGGYGTALEAAASIGNREIVNVLLERGADVNLIGGDYGTALGAAAWIGNREIVNILLERDADVNLVGGDYGTALGAAAYNGHQEIVDVLLDRGADVNLVGGRYGTALGAAASRGNRGIVNVLLERGADVNLVGGDYGTALGAAAYNGHQEIVDVLLDRGADVNLVGGRYGTALGAAAFNEAPEIVTVLLERGADVNLVGGDYGTALGAAAWSTDQKIVNILLEHGADVNLVGGRYGTALGAAAWNTDQEIVNILLEHGADVNLVGGEYGTALGAAAWSTDQEIVNILLEHGADVNLVGGEYGTALAAAAWSGRQGIWNILLERGADVNLVGGRYGTALGAAASRGNREIVNILLERGADVNLVGGRYGTALGEAASRGKREIVNILLERGADVNLVGGEYGTALGEAASRGKREIVNILLERGADVNLVGGRYGTALGAAASRGNREIVNILLERGADINLVGGDYGTALGAAAFPVTHDLWGAEFTSHEKFESSREKLAVVRILIKRGADVNLPAGKYGTVLGIAAYSGEQELIKLLLDHGADANLVGDEFQAALQLVAQTSEESVSTDLDNASGTASIDQDASSSSTNTTLS</sequence>
<organism evidence="6 7">
    <name type="scientific">Sphaerosporella brunnea</name>
    <dbReference type="NCBI Taxonomy" id="1250544"/>
    <lineage>
        <taxon>Eukaryota</taxon>
        <taxon>Fungi</taxon>
        <taxon>Dikarya</taxon>
        <taxon>Ascomycota</taxon>
        <taxon>Pezizomycotina</taxon>
        <taxon>Pezizomycetes</taxon>
        <taxon>Pezizales</taxon>
        <taxon>Pyronemataceae</taxon>
        <taxon>Sphaerosporella</taxon>
    </lineage>
</organism>
<feature type="domain" description="NACHT" evidence="5">
    <location>
        <begin position="281"/>
        <end position="438"/>
    </location>
</feature>
<dbReference type="InterPro" id="IPR027417">
    <property type="entry name" value="P-loop_NTPase"/>
</dbReference>
<feature type="repeat" description="ANK" evidence="3">
    <location>
        <begin position="1275"/>
        <end position="1307"/>
    </location>
</feature>
<dbReference type="SMART" id="SM00248">
    <property type="entry name" value="ANK"/>
    <property type="match status" value="20"/>
</dbReference>
<keyword evidence="2 3" id="KW-0040">ANK repeat</keyword>
<dbReference type="InterPro" id="IPR007111">
    <property type="entry name" value="NACHT_NTPase"/>
</dbReference>
<dbReference type="PANTHER" id="PTHR24189:SF50">
    <property type="entry name" value="ANKYRIN REPEAT AND SOCS BOX PROTEIN 2"/>
    <property type="match status" value="1"/>
</dbReference>
<proteinExistence type="predicted"/>
<feature type="repeat" description="ANK" evidence="3">
    <location>
        <begin position="882"/>
        <end position="911"/>
    </location>
</feature>
<evidence type="ECO:0000313" key="7">
    <source>
        <dbReference type="Proteomes" id="UP000326924"/>
    </source>
</evidence>
<dbReference type="InterPro" id="IPR036770">
    <property type="entry name" value="Ankyrin_rpt-contain_sf"/>
</dbReference>
<feature type="repeat" description="ANK" evidence="3">
    <location>
        <begin position="1308"/>
        <end position="1340"/>
    </location>
</feature>
<keyword evidence="7" id="KW-1185">Reference proteome</keyword>
<dbReference type="SUPFAM" id="SSF52540">
    <property type="entry name" value="P-loop containing nucleoside triphosphate hydrolases"/>
    <property type="match status" value="1"/>
</dbReference>
<feature type="repeat" description="ANK" evidence="3">
    <location>
        <begin position="1176"/>
        <end position="1208"/>
    </location>
</feature>
<evidence type="ECO:0000256" key="4">
    <source>
        <dbReference type="SAM" id="MobiDB-lite"/>
    </source>
</evidence>
<dbReference type="Pfam" id="PF00023">
    <property type="entry name" value="Ank"/>
    <property type="match status" value="2"/>
</dbReference>
<feature type="repeat" description="ANK" evidence="3">
    <location>
        <begin position="1242"/>
        <end position="1274"/>
    </location>
</feature>
<evidence type="ECO:0000256" key="3">
    <source>
        <dbReference type="PROSITE-ProRule" id="PRU00023"/>
    </source>
</evidence>
<protein>
    <submittedName>
        <fullName evidence="6">Ankyrin repeat-containing domain protein</fullName>
    </submittedName>
</protein>
<dbReference type="Gene3D" id="1.25.40.20">
    <property type="entry name" value="Ankyrin repeat-containing domain"/>
    <property type="match status" value="2"/>
</dbReference>
<dbReference type="InterPro" id="IPR056884">
    <property type="entry name" value="NPHP3-like_N"/>
</dbReference>
<feature type="repeat" description="ANK" evidence="3">
    <location>
        <begin position="1110"/>
        <end position="1142"/>
    </location>
</feature>
<feature type="repeat" description="ANK" evidence="3">
    <location>
        <begin position="1394"/>
        <end position="1426"/>
    </location>
</feature>
<dbReference type="InterPro" id="IPR050745">
    <property type="entry name" value="Multifunctional_regulatory"/>
</dbReference>
<comment type="caution">
    <text evidence="6">The sequence shown here is derived from an EMBL/GenBank/DDBJ whole genome shotgun (WGS) entry which is preliminary data.</text>
</comment>
<feature type="repeat" description="ANK" evidence="3">
    <location>
        <begin position="1209"/>
        <end position="1241"/>
    </location>
</feature>
<feature type="repeat" description="ANK" evidence="3">
    <location>
        <begin position="780"/>
        <end position="812"/>
    </location>
</feature>
<accession>A0A5J5EH43</accession>
<dbReference type="InterPro" id="IPR002110">
    <property type="entry name" value="Ankyrin_rpt"/>
</dbReference>
<feature type="repeat" description="ANK" evidence="3">
    <location>
        <begin position="752"/>
        <end position="779"/>
    </location>
</feature>
<dbReference type="PROSITE" id="PS50297">
    <property type="entry name" value="ANK_REP_REGION"/>
    <property type="match status" value="17"/>
</dbReference>
<dbReference type="PROSITE" id="PS50837">
    <property type="entry name" value="NACHT"/>
    <property type="match status" value="1"/>
</dbReference>
<dbReference type="Pfam" id="PF24883">
    <property type="entry name" value="NPHP3_N"/>
    <property type="match status" value="1"/>
</dbReference>
<feature type="repeat" description="ANK" evidence="3">
    <location>
        <begin position="1143"/>
        <end position="1175"/>
    </location>
</feature>
<dbReference type="PANTHER" id="PTHR24189">
    <property type="entry name" value="MYOTROPHIN"/>
    <property type="match status" value="1"/>
</dbReference>
<dbReference type="EMBL" id="VXIS01000316">
    <property type="protein sequence ID" value="KAA8894720.1"/>
    <property type="molecule type" value="Genomic_DNA"/>
</dbReference>
<feature type="repeat" description="ANK" evidence="3">
    <location>
        <begin position="1077"/>
        <end position="1109"/>
    </location>
</feature>
<dbReference type="Gene3D" id="3.40.50.300">
    <property type="entry name" value="P-loop containing nucleotide triphosphate hydrolases"/>
    <property type="match status" value="1"/>
</dbReference>
<feature type="region of interest" description="Disordered" evidence="4">
    <location>
        <begin position="1443"/>
        <end position="1470"/>
    </location>
</feature>
<evidence type="ECO:0000256" key="2">
    <source>
        <dbReference type="ARBA" id="ARBA00023043"/>
    </source>
</evidence>
<dbReference type="OrthoDB" id="4772757at2759"/>
<feature type="repeat" description="ANK" evidence="3">
    <location>
        <begin position="945"/>
        <end position="977"/>
    </location>
</feature>
<evidence type="ECO:0000259" key="5">
    <source>
        <dbReference type="PROSITE" id="PS50837"/>
    </source>
</evidence>